<evidence type="ECO:0000313" key="8">
    <source>
        <dbReference type="Proteomes" id="UP000230750"/>
    </source>
</evidence>
<sequence length="294" mass="33663">MKSRLFQLFALLVVTFCHASSKRAKNGGRPNVLFIVIDDLRPKLGCYGEDIVSPNIDQLASKSMRFTNAHVQQAVCAPSRVSFLTGRRPDTTRLYDFGSYWRKAAGNYTTLPQYFKEQGYFSAGVGKVFHMGISSNGSFDYPYSWSIPNYWPSTEQYITSKVCITPEGKKHNLLCPVDLKTQPEGTLPDIQNADYAVNLLKNIYDGAPYVDFFGENQTMQEPFFVGLVFVNLTFLTNTQRSLRLCTHLILFKLQRTKIYPLNYPQWLMHLIYQPWITMRTLLGLILASRMDLCQ</sequence>
<comment type="similarity">
    <text evidence="2">Belongs to the sulfatase family.</text>
</comment>
<keyword evidence="3" id="KW-0479">Metal-binding</keyword>
<dbReference type="PROSITE" id="PS00523">
    <property type="entry name" value="SULFATASE_1"/>
    <property type="match status" value="1"/>
</dbReference>
<evidence type="ECO:0000259" key="6">
    <source>
        <dbReference type="Pfam" id="PF00884"/>
    </source>
</evidence>
<dbReference type="InterPro" id="IPR017850">
    <property type="entry name" value="Alkaline_phosphatase_core_sf"/>
</dbReference>
<dbReference type="Gene3D" id="3.40.720.10">
    <property type="entry name" value="Alkaline Phosphatase, subunit A"/>
    <property type="match status" value="1"/>
</dbReference>
<dbReference type="SUPFAM" id="SSF53649">
    <property type="entry name" value="Alkaline phosphatase-like"/>
    <property type="match status" value="1"/>
</dbReference>
<dbReference type="Proteomes" id="UP000230750">
    <property type="component" value="Unassembled WGS sequence"/>
</dbReference>
<dbReference type="PROSITE" id="PS00149">
    <property type="entry name" value="SULFATASE_2"/>
    <property type="match status" value="1"/>
</dbReference>
<evidence type="ECO:0000256" key="1">
    <source>
        <dbReference type="ARBA" id="ARBA00001913"/>
    </source>
</evidence>
<reference evidence="7 8" key="1">
    <citation type="journal article" date="2017" name="PLoS Biol.">
        <title>The sea cucumber genome provides insights into morphological evolution and visceral regeneration.</title>
        <authorList>
            <person name="Zhang X."/>
            <person name="Sun L."/>
            <person name="Yuan J."/>
            <person name="Sun Y."/>
            <person name="Gao Y."/>
            <person name="Zhang L."/>
            <person name="Li S."/>
            <person name="Dai H."/>
            <person name="Hamel J.F."/>
            <person name="Liu C."/>
            <person name="Yu Y."/>
            <person name="Liu S."/>
            <person name="Lin W."/>
            <person name="Guo K."/>
            <person name="Jin S."/>
            <person name="Xu P."/>
            <person name="Storey K.B."/>
            <person name="Huan P."/>
            <person name="Zhang T."/>
            <person name="Zhou Y."/>
            <person name="Zhang J."/>
            <person name="Lin C."/>
            <person name="Li X."/>
            <person name="Xing L."/>
            <person name="Huo D."/>
            <person name="Sun M."/>
            <person name="Wang L."/>
            <person name="Mercier A."/>
            <person name="Li F."/>
            <person name="Yang H."/>
            <person name="Xiang J."/>
        </authorList>
    </citation>
    <scope>NUCLEOTIDE SEQUENCE [LARGE SCALE GENOMIC DNA]</scope>
    <source>
        <strain evidence="7">Shaxun</strain>
        <tissue evidence="7">Muscle</tissue>
    </source>
</reference>
<dbReference type="Pfam" id="PF00884">
    <property type="entry name" value="Sulfatase"/>
    <property type="match status" value="1"/>
</dbReference>
<dbReference type="InterPro" id="IPR024607">
    <property type="entry name" value="Sulfatase_CS"/>
</dbReference>
<dbReference type="InterPro" id="IPR000917">
    <property type="entry name" value="Sulfatase_N"/>
</dbReference>
<evidence type="ECO:0000256" key="3">
    <source>
        <dbReference type="ARBA" id="ARBA00022723"/>
    </source>
</evidence>
<comment type="cofactor">
    <cofactor evidence="1">
        <name>Ca(2+)</name>
        <dbReference type="ChEBI" id="CHEBI:29108"/>
    </cofactor>
</comment>
<organism evidence="7 8">
    <name type="scientific">Stichopus japonicus</name>
    <name type="common">Sea cucumber</name>
    <dbReference type="NCBI Taxonomy" id="307972"/>
    <lineage>
        <taxon>Eukaryota</taxon>
        <taxon>Metazoa</taxon>
        <taxon>Echinodermata</taxon>
        <taxon>Eleutherozoa</taxon>
        <taxon>Echinozoa</taxon>
        <taxon>Holothuroidea</taxon>
        <taxon>Aspidochirotacea</taxon>
        <taxon>Aspidochirotida</taxon>
        <taxon>Stichopodidae</taxon>
        <taxon>Apostichopus</taxon>
    </lineage>
</organism>
<proteinExistence type="inferred from homology"/>
<feature type="signal peptide" evidence="5">
    <location>
        <begin position="1"/>
        <end position="19"/>
    </location>
</feature>
<dbReference type="PANTHER" id="PTHR45953:SF1">
    <property type="entry name" value="IDURONATE 2-SULFATASE"/>
    <property type="match status" value="1"/>
</dbReference>
<dbReference type="GO" id="GO:0004423">
    <property type="term" value="F:iduronate-2-sulfatase activity"/>
    <property type="evidence" value="ECO:0007669"/>
    <property type="project" value="TreeGrafter"/>
</dbReference>
<keyword evidence="8" id="KW-1185">Reference proteome</keyword>
<evidence type="ECO:0000256" key="5">
    <source>
        <dbReference type="SAM" id="SignalP"/>
    </source>
</evidence>
<protein>
    <submittedName>
        <fullName evidence="7">Putative iduronate 2-sulfatase isoform X1</fullName>
    </submittedName>
</protein>
<dbReference type="PANTHER" id="PTHR45953">
    <property type="entry name" value="IDURONATE 2-SULFATASE"/>
    <property type="match status" value="1"/>
</dbReference>
<keyword evidence="5" id="KW-0732">Signal</keyword>
<dbReference type="GO" id="GO:0046872">
    <property type="term" value="F:metal ion binding"/>
    <property type="evidence" value="ECO:0007669"/>
    <property type="project" value="UniProtKB-KW"/>
</dbReference>
<comment type="caution">
    <text evidence="7">The sequence shown here is derived from an EMBL/GenBank/DDBJ whole genome shotgun (WGS) entry which is preliminary data.</text>
</comment>
<evidence type="ECO:0000256" key="4">
    <source>
        <dbReference type="ARBA" id="ARBA00022801"/>
    </source>
</evidence>
<name>A0A2G8KYW9_STIJA</name>
<dbReference type="STRING" id="307972.A0A2G8KYW9"/>
<feature type="domain" description="Sulfatase N-terminal" evidence="6">
    <location>
        <begin position="30"/>
        <end position="229"/>
    </location>
</feature>
<dbReference type="GO" id="GO:0005737">
    <property type="term" value="C:cytoplasm"/>
    <property type="evidence" value="ECO:0007669"/>
    <property type="project" value="TreeGrafter"/>
</dbReference>
<evidence type="ECO:0000256" key="2">
    <source>
        <dbReference type="ARBA" id="ARBA00008779"/>
    </source>
</evidence>
<keyword evidence="4" id="KW-0378">Hydrolase</keyword>
<gene>
    <name evidence="7" type="ORF">BSL78_10019</name>
</gene>
<evidence type="ECO:0000313" key="7">
    <source>
        <dbReference type="EMBL" id="PIK53100.1"/>
    </source>
</evidence>
<accession>A0A2G8KYW9</accession>
<feature type="chain" id="PRO_5013546680" evidence="5">
    <location>
        <begin position="20"/>
        <end position="294"/>
    </location>
</feature>
<dbReference type="EMBL" id="MRZV01000301">
    <property type="protein sequence ID" value="PIK53100.1"/>
    <property type="molecule type" value="Genomic_DNA"/>
</dbReference>
<dbReference type="AlphaFoldDB" id="A0A2G8KYW9"/>
<dbReference type="OrthoDB" id="96314at2759"/>